<evidence type="ECO:0000313" key="10">
    <source>
        <dbReference type="Proteomes" id="UP000250136"/>
    </source>
</evidence>
<evidence type="ECO:0000313" key="5">
    <source>
        <dbReference type="EMBL" id="ASJ12518.1"/>
    </source>
</evidence>
<dbReference type="Proteomes" id="UP000250136">
    <property type="component" value="Chromosome"/>
</dbReference>
<dbReference type="NCBIfam" id="NF008999">
    <property type="entry name" value="PRK12343.1"/>
    <property type="match status" value="1"/>
</dbReference>
<reference evidence="6 8" key="1">
    <citation type="submission" date="2015-08" db="EMBL/GenBank/DDBJ databases">
        <title>Thermococcus thioreducens DSM 14981 genome sequencing.</title>
        <authorList>
            <person name="Hong S.-J."/>
            <person name="Kim M.-C."/>
            <person name="Shin J.-H."/>
        </authorList>
    </citation>
    <scope>NUCLEOTIDE SEQUENCE [LARGE SCALE GENOMIC DNA]</scope>
    <source>
        <strain evidence="6 8">DSM 14981</strain>
    </source>
</reference>
<comment type="similarity">
    <text evidence="3">Belongs to the MoaC family.</text>
</comment>
<dbReference type="NCBIfam" id="NF006870">
    <property type="entry name" value="PRK09364.1"/>
    <property type="match status" value="1"/>
</dbReference>
<comment type="catalytic activity">
    <reaction evidence="3">
        <text>(8S)-3',8-cyclo-7,8-dihydroguanosine 5'-triphosphate = cyclic pyranopterin phosphate + diphosphate</text>
        <dbReference type="Rhea" id="RHEA:49580"/>
        <dbReference type="ChEBI" id="CHEBI:33019"/>
        <dbReference type="ChEBI" id="CHEBI:59648"/>
        <dbReference type="ChEBI" id="CHEBI:131766"/>
        <dbReference type="EC" id="4.6.1.17"/>
    </reaction>
</comment>
<dbReference type="Proteomes" id="UP000182125">
    <property type="component" value="Unassembled WGS sequence"/>
</dbReference>
<dbReference type="HAMAP" id="MF_01224_A">
    <property type="entry name" value="MoaC_A"/>
    <property type="match status" value="1"/>
</dbReference>
<dbReference type="EMBL" id="FOIW01000001">
    <property type="protein sequence ID" value="SEV89471.1"/>
    <property type="molecule type" value="Genomic_DNA"/>
</dbReference>
<comment type="function">
    <text evidence="3">Catalyzes the conversion of (8S)-3',8-cyclo-7,8-dihydroguanosine 5'-triphosphate to cyclic pyranopterin monophosphate (cPMP).</text>
</comment>
<evidence type="ECO:0000256" key="3">
    <source>
        <dbReference type="HAMAP-Rule" id="MF_01224"/>
    </source>
</evidence>
<dbReference type="OrthoDB" id="10067at2157"/>
<evidence type="ECO:0000313" key="9">
    <source>
        <dbReference type="Proteomes" id="UP000182125"/>
    </source>
</evidence>
<dbReference type="InterPro" id="IPR002820">
    <property type="entry name" value="Mopterin_CF_biosynth-C_dom"/>
</dbReference>
<dbReference type="InterPro" id="IPR050105">
    <property type="entry name" value="MoCo_biosynth_MoaA/MoaC"/>
</dbReference>
<feature type="active site" evidence="3">
    <location>
        <position position="125"/>
    </location>
</feature>
<accession>A0A0Q2UP51</accession>
<dbReference type="SUPFAM" id="SSF55040">
    <property type="entry name" value="Molybdenum cofactor biosynthesis protein C, MoaC"/>
    <property type="match status" value="1"/>
</dbReference>
<dbReference type="RefSeq" id="WP_055429375.1">
    <property type="nucleotide sequence ID" value="NZ_CP015105.1"/>
</dbReference>
<keyword evidence="3" id="KW-0456">Lyase</keyword>
<dbReference type="EC" id="4.6.1.17" evidence="3"/>
<dbReference type="CDD" id="cd01419">
    <property type="entry name" value="MoaC_A"/>
    <property type="match status" value="1"/>
</dbReference>
<dbReference type="GO" id="GO:0006777">
    <property type="term" value="P:Mo-molybdopterin cofactor biosynthetic process"/>
    <property type="evidence" value="ECO:0007669"/>
    <property type="project" value="UniProtKB-UniRule"/>
</dbReference>
<evidence type="ECO:0000256" key="2">
    <source>
        <dbReference type="ARBA" id="ARBA00023150"/>
    </source>
</evidence>
<dbReference type="GO" id="GO:0061799">
    <property type="term" value="F:cyclic pyranopterin monophosphate synthase activity"/>
    <property type="evidence" value="ECO:0007669"/>
    <property type="project" value="UniProtKB-UniRule"/>
</dbReference>
<dbReference type="EMBL" id="LIXN01000008">
    <property type="protein sequence ID" value="KQH82480.1"/>
    <property type="molecule type" value="Genomic_DNA"/>
</dbReference>
<dbReference type="InterPro" id="IPR023045">
    <property type="entry name" value="MoaC"/>
</dbReference>
<dbReference type="GeneID" id="33334009"/>
<evidence type="ECO:0000313" key="8">
    <source>
        <dbReference type="Proteomes" id="UP000051862"/>
    </source>
</evidence>
<dbReference type="PANTHER" id="PTHR22960">
    <property type="entry name" value="MOLYBDOPTERIN COFACTOR SYNTHESIS PROTEIN A"/>
    <property type="match status" value="1"/>
</dbReference>
<dbReference type="Proteomes" id="UP000051862">
    <property type="component" value="Unassembled WGS sequence"/>
</dbReference>
<dbReference type="Pfam" id="PF01967">
    <property type="entry name" value="MoaC"/>
    <property type="match status" value="1"/>
</dbReference>
<dbReference type="AlphaFoldDB" id="A0A0Q2UP51"/>
<protein>
    <recommendedName>
        <fullName evidence="3">Probable cyclic pyranopterin monophosphate synthase</fullName>
        <ecNumber evidence="3">4.6.1.17</ecNumber>
    </recommendedName>
    <alternativeName>
        <fullName evidence="3">Molybdenum cofactor biosynthesis protein C</fullName>
    </alternativeName>
</protein>
<dbReference type="KEGG" id="ttd:A3L14_06260"/>
<dbReference type="PATRIC" id="fig|277988.4.peg.1255"/>
<comment type="pathway">
    <text evidence="1 3">Cofactor biosynthesis; molybdopterin biosynthesis.</text>
</comment>
<reference evidence="5 10" key="2">
    <citation type="submission" date="2016-04" db="EMBL/GenBank/DDBJ databases">
        <title>Complete genome sequence of Thermococcus thioreducens type strain OGL-20P.</title>
        <authorList>
            <person name="Oger P.M."/>
        </authorList>
    </citation>
    <scope>NUCLEOTIDE SEQUENCE [LARGE SCALE GENOMIC DNA]</scope>
    <source>
        <strain evidence="5 10">OGL-20P</strain>
    </source>
</reference>
<keyword evidence="10" id="KW-1185">Reference proteome</keyword>
<evidence type="ECO:0000259" key="4">
    <source>
        <dbReference type="Pfam" id="PF01967"/>
    </source>
</evidence>
<dbReference type="InterPro" id="IPR036522">
    <property type="entry name" value="MoaC_sf"/>
</dbReference>
<evidence type="ECO:0000313" key="6">
    <source>
        <dbReference type="EMBL" id="KQH82480.1"/>
    </source>
</evidence>
<proteinExistence type="inferred from homology"/>
<feature type="binding site" evidence="3">
    <location>
        <begin position="74"/>
        <end position="76"/>
    </location>
    <ligand>
        <name>substrate</name>
    </ligand>
</feature>
<evidence type="ECO:0000313" key="7">
    <source>
        <dbReference type="EMBL" id="SEV89471.1"/>
    </source>
</evidence>
<reference evidence="7 9" key="3">
    <citation type="submission" date="2016-10" db="EMBL/GenBank/DDBJ databases">
        <authorList>
            <person name="de Groot N.N."/>
        </authorList>
    </citation>
    <scope>NUCLEOTIDE SEQUENCE [LARGE SCALE GENOMIC DNA]</scope>
    <source>
        <strain evidence="7 9">OGL-20</strain>
    </source>
</reference>
<dbReference type="Gene3D" id="3.30.70.640">
    <property type="entry name" value="Molybdopterin cofactor biosynthesis C (MoaC) domain"/>
    <property type="match status" value="1"/>
</dbReference>
<evidence type="ECO:0000256" key="1">
    <source>
        <dbReference type="ARBA" id="ARBA00005046"/>
    </source>
</evidence>
<organism evidence="6 8">
    <name type="scientific">Thermococcus thioreducens</name>
    <dbReference type="NCBI Taxonomy" id="277988"/>
    <lineage>
        <taxon>Archaea</taxon>
        <taxon>Methanobacteriati</taxon>
        <taxon>Methanobacteriota</taxon>
        <taxon>Thermococci</taxon>
        <taxon>Thermococcales</taxon>
        <taxon>Thermococcaceae</taxon>
        <taxon>Thermococcus</taxon>
    </lineage>
</organism>
<name>A0A0Q2UP51_9EURY</name>
<feature type="binding site" evidence="3">
    <location>
        <begin position="110"/>
        <end position="111"/>
    </location>
    <ligand>
        <name>substrate</name>
    </ligand>
</feature>
<dbReference type="NCBIfam" id="TIGR00581">
    <property type="entry name" value="moaC"/>
    <property type="match status" value="1"/>
</dbReference>
<gene>
    <name evidence="3" type="primary">moaC</name>
    <name evidence="5" type="ORF">A3L14_06260</name>
    <name evidence="6" type="ORF">AMR53_05980</name>
    <name evidence="7" type="ORF">SAMN05216170_0703</name>
</gene>
<dbReference type="UniPathway" id="UPA00344"/>
<dbReference type="InterPro" id="IPR023047">
    <property type="entry name" value="Mo_CF_biosynth-C_arc"/>
</dbReference>
<feature type="domain" description="Molybdopterin cofactor biosynthesis C (MoaC)" evidence="4">
    <location>
        <begin position="14"/>
        <end position="154"/>
    </location>
</feature>
<dbReference type="EMBL" id="CP015105">
    <property type="protein sequence ID" value="ASJ12518.1"/>
    <property type="molecule type" value="Genomic_DNA"/>
</dbReference>
<comment type="subunit">
    <text evidence="3">Homohexamer; trimer of dimers.</text>
</comment>
<keyword evidence="2 3" id="KW-0501">Molybdenum cofactor biosynthesis</keyword>
<dbReference type="STRING" id="277988.SAMN05216170_0703"/>
<sequence>MKELTHVDDRGVKMVEVGHKGEVFRRAVAKGRIRLRPETIGLIKSGKTKKGNVIATAQIAGILAVKKTPGLIPLCHPIPLTGVDITFEFGEDYIEATCEVRAYYKTGVEMEALTGVSVALLTIWDMVKAVEKDEKGQYPFTRIEGIHVVEKVKGEDHSLQ</sequence>